<accession>A0A6A6GU76</accession>
<dbReference type="SUPFAM" id="SSF51445">
    <property type="entry name" value="(Trans)glycosidases"/>
    <property type="match status" value="1"/>
</dbReference>
<dbReference type="AlphaFoldDB" id="A0A6A6GU76"/>
<dbReference type="GO" id="GO:0046557">
    <property type="term" value="F:glucan endo-1,6-beta-glucosidase activity"/>
    <property type="evidence" value="ECO:0007669"/>
    <property type="project" value="UniProtKB-EC"/>
</dbReference>
<dbReference type="GO" id="GO:0005576">
    <property type="term" value="C:extracellular region"/>
    <property type="evidence" value="ECO:0007669"/>
    <property type="project" value="UniProtKB-SubCell"/>
</dbReference>
<reference evidence="11" key="1">
    <citation type="journal article" date="2020" name="Stud. Mycol.">
        <title>101 Dothideomycetes genomes: a test case for predicting lifestyles and emergence of pathogens.</title>
        <authorList>
            <person name="Haridas S."/>
            <person name="Albert R."/>
            <person name="Binder M."/>
            <person name="Bloem J."/>
            <person name="Labutti K."/>
            <person name="Salamov A."/>
            <person name="Andreopoulos B."/>
            <person name="Baker S."/>
            <person name="Barry K."/>
            <person name="Bills G."/>
            <person name="Bluhm B."/>
            <person name="Cannon C."/>
            <person name="Castanera R."/>
            <person name="Culley D."/>
            <person name="Daum C."/>
            <person name="Ezra D."/>
            <person name="Gonzalez J."/>
            <person name="Henrissat B."/>
            <person name="Kuo A."/>
            <person name="Liang C."/>
            <person name="Lipzen A."/>
            <person name="Lutzoni F."/>
            <person name="Magnuson J."/>
            <person name="Mondo S."/>
            <person name="Nolan M."/>
            <person name="Ohm R."/>
            <person name="Pangilinan J."/>
            <person name="Park H.-J."/>
            <person name="Ramirez L."/>
            <person name="Alfaro M."/>
            <person name="Sun H."/>
            <person name="Tritt A."/>
            <person name="Yoshinaga Y."/>
            <person name="Zwiers L.-H."/>
            <person name="Turgeon B."/>
            <person name="Goodwin S."/>
            <person name="Spatafora J."/>
            <person name="Crous P."/>
            <person name="Grigoriev I."/>
        </authorList>
    </citation>
    <scope>NUCLEOTIDE SEQUENCE</scope>
    <source>
        <strain evidence="11">Tuck. ex Michener</strain>
    </source>
</reference>
<evidence type="ECO:0000256" key="4">
    <source>
        <dbReference type="ARBA" id="ARBA00022729"/>
    </source>
</evidence>
<dbReference type="GO" id="GO:0006680">
    <property type="term" value="P:glucosylceramide catabolic process"/>
    <property type="evidence" value="ECO:0007669"/>
    <property type="project" value="TreeGrafter"/>
</dbReference>
<keyword evidence="6 9" id="KW-0326">Glycosidase</keyword>
<dbReference type="InterPro" id="IPR001139">
    <property type="entry name" value="Glyco_hydro_30"/>
</dbReference>
<feature type="non-terminal residue" evidence="11">
    <location>
        <position position="482"/>
    </location>
</feature>
<evidence type="ECO:0000256" key="6">
    <source>
        <dbReference type="ARBA" id="ARBA00023295"/>
    </source>
</evidence>
<dbReference type="InterPro" id="IPR017853">
    <property type="entry name" value="GH"/>
</dbReference>
<evidence type="ECO:0000256" key="9">
    <source>
        <dbReference type="RuleBase" id="RU361188"/>
    </source>
</evidence>
<dbReference type="EMBL" id="ML991874">
    <property type="protein sequence ID" value="KAF2229138.1"/>
    <property type="molecule type" value="Genomic_DNA"/>
</dbReference>
<gene>
    <name evidence="11" type="ORF">EV356DRAFT_475960</name>
</gene>
<keyword evidence="5 9" id="KW-0378">Hydrolase</keyword>
<dbReference type="Pfam" id="PF02055">
    <property type="entry name" value="Glyco_hydro_30"/>
    <property type="match status" value="1"/>
</dbReference>
<organism evidence="11 12">
    <name type="scientific">Viridothelium virens</name>
    <name type="common">Speckled blister lichen</name>
    <name type="synonym">Trypethelium virens</name>
    <dbReference type="NCBI Taxonomy" id="1048519"/>
    <lineage>
        <taxon>Eukaryota</taxon>
        <taxon>Fungi</taxon>
        <taxon>Dikarya</taxon>
        <taxon>Ascomycota</taxon>
        <taxon>Pezizomycotina</taxon>
        <taxon>Dothideomycetes</taxon>
        <taxon>Dothideomycetes incertae sedis</taxon>
        <taxon>Trypetheliales</taxon>
        <taxon>Trypetheliaceae</taxon>
        <taxon>Viridothelium</taxon>
    </lineage>
</organism>
<name>A0A6A6GU76_VIRVR</name>
<sequence>MYPLSLALCINAATAWPFSLKARQSSTKAYASSSDLSLALSSYSVPTLNGGNQGSISKTWQLTVDDTNAGKKQAVAGFGAAITDSTVSVFNSLPGSQQSQLLQDLFTSNGVNFNLMRHTLASSDLSANAYTYDDANGQVDTSFNYFNLGGSGNAMTAFIAQAKAVQPEFTLLGTPWAPPGWMQLDGVLTGTTVNNNLNHDYVDSFAEYFVRYLQAFESGGAHVDAITIQNEPLNSQSGYPTMYVYADESAGLIQDNVGPALRNAGLSTQIWAYDHNTDVPSYPQTVINGASSYVNTVAWHCYATNNSWSVLTDFHNSNPSVTQYMTECWTSPETAWNQAADFTMGPLQNWASGAMAWVLGTDTNYGPHLSSGGCLDCRGLFTVDTNAGTYELQVDYYMLGQFSKFIPRNAIVLDGTGSYDYGNGQKVEAVGTLNPDGTRTIVVENLFDEEIWLSVTMGSGEGTWNGQITGNGVTTWVLPPSS</sequence>
<protein>
    <recommendedName>
        <fullName evidence="8">glucan endo-1,6-beta-glucosidase</fullName>
        <ecNumber evidence="8">3.2.1.75</ecNumber>
    </recommendedName>
</protein>
<proteinExistence type="inferred from homology"/>
<comment type="similarity">
    <text evidence="2 9">Belongs to the glycosyl hydrolase 30 family.</text>
</comment>
<evidence type="ECO:0000259" key="10">
    <source>
        <dbReference type="Pfam" id="PF02055"/>
    </source>
</evidence>
<dbReference type="FunFam" id="3.20.20.80:FF:000128">
    <property type="entry name" value="Endo-1,6-beta-D-glucanase neg1"/>
    <property type="match status" value="1"/>
</dbReference>
<evidence type="ECO:0000313" key="11">
    <source>
        <dbReference type="EMBL" id="KAF2229138.1"/>
    </source>
</evidence>
<evidence type="ECO:0000256" key="3">
    <source>
        <dbReference type="ARBA" id="ARBA00022525"/>
    </source>
</evidence>
<dbReference type="PANTHER" id="PTHR11069">
    <property type="entry name" value="GLUCOSYLCERAMIDASE"/>
    <property type="match status" value="1"/>
</dbReference>
<evidence type="ECO:0000256" key="7">
    <source>
        <dbReference type="ARBA" id="ARBA00036633"/>
    </source>
</evidence>
<dbReference type="GO" id="GO:0016020">
    <property type="term" value="C:membrane"/>
    <property type="evidence" value="ECO:0007669"/>
    <property type="project" value="GOC"/>
</dbReference>
<keyword evidence="4" id="KW-0732">Signal</keyword>
<feature type="domain" description="Glycosyl hydrolase family 30 TIM-barrel" evidence="10">
    <location>
        <begin position="75"/>
        <end position="406"/>
    </location>
</feature>
<evidence type="ECO:0000256" key="2">
    <source>
        <dbReference type="ARBA" id="ARBA00005382"/>
    </source>
</evidence>
<dbReference type="InterPro" id="IPR013780">
    <property type="entry name" value="Glyco_hydro_b"/>
</dbReference>
<dbReference type="PANTHER" id="PTHR11069:SF23">
    <property type="entry name" value="LYSOSOMAL ACID GLUCOSYLCERAMIDASE"/>
    <property type="match status" value="1"/>
</dbReference>
<evidence type="ECO:0000313" key="12">
    <source>
        <dbReference type="Proteomes" id="UP000800092"/>
    </source>
</evidence>
<dbReference type="Gene3D" id="2.60.40.1180">
    <property type="entry name" value="Golgi alpha-mannosidase II"/>
    <property type="match status" value="1"/>
</dbReference>
<dbReference type="PRINTS" id="PR00843">
    <property type="entry name" value="GLHYDRLASE30"/>
</dbReference>
<dbReference type="Proteomes" id="UP000800092">
    <property type="component" value="Unassembled WGS sequence"/>
</dbReference>
<evidence type="ECO:0000256" key="8">
    <source>
        <dbReference type="ARBA" id="ARBA00038935"/>
    </source>
</evidence>
<dbReference type="OrthoDB" id="2160638at2759"/>
<evidence type="ECO:0000256" key="5">
    <source>
        <dbReference type="ARBA" id="ARBA00022801"/>
    </source>
</evidence>
<comment type="catalytic activity">
    <reaction evidence="7">
        <text>Random hydrolysis of (1-&gt;6)-linkages in (1-&gt;6)-beta-D-glucans.</text>
        <dbReference type="EC" id="3.2.1.75"/>
    </reaction>
</comment>
<keyword evidence="3" id="KW-0964">Secreted</keyword>
<dbReference type="Gene3D" id="3.20.20.80">
    <property type="entry name" value="Glycosidases"/>
    <property type="match status" value="1"/>
</dbReference>
<dbReference type="GO" id="GO:0004348">
    <property type="term" value="F:glucosylceramidase activity"/>
    <property type="evidence" value="ECO:0007669"/>
    <property type="project" value="InterPro"/>
</dbReference>
<evidence type="ECO:0000256" key="1">
    <source>
        <dbReference type="ARBA" id="ARBA00004613"/>
    </source>
</evidence>
<dbReference type="EC" id="3.2.1.75" evidence="8"/>
<comment type="subcellular location">
    <subcellularLocation>
        <location evidence="1">Secreted</location>
    </subcellularLocation>
</comment>
<dbReference type="InterPro" id="IPR033453">
    <property type="entry name" value="Glyco_hydro_30_TIM-barrel"/>
</dbReference>
<keyword evidence="12" id="KW-1185">Reference proteome</keyword>